<dbReference type="Pfam" id="PF00196">
    <property type="entry name" value="GerE"/>
    <property type="match status" value="1"/>
</dbReference>
<dbReference type="SUPFAM" id="SSF52172">
    <property type="entry name" value="CheY-like"/>
    <property type="match status" value="1"/>
</dbReference>
<dbReference type="Proteomes" id="UP001597297">
    <property type="component" value="Unassembled WGS sequence"/>
</dbReference>
<evidence type="ECO:0000313" key="6">
    <source>
        <dbReference type="EMBL" id="MFD2275688.1"/>
    </source>
</evidence>
<dbReference type="RefSeq" id="WP_377094214.1">
    <property type="nucleotide sequence ID" value="NZ_JBHSJM010000001.1"/>
</dbReference>
<feature type="modified residue" description="4-aspartylphosphate" evidence="3">
    <location>
        <position position="61"/>
    </location>
</feature>
<evidence type="ECO:0000313" key="7">
    <source>
        <dbReference type="Proteomes" id="UP001597297"/>
    </source>
</evidence>
<proteinExistence type="predicted"/>
<gene>
    <name evidence="6" type="ORF">ACFSQZ_04330</name>
</gene>
<dbReference type="Gene3D" id="3.40.50.2300">
    <property type="match status" value="1"/>
</dbReference>
<feature type="domain" description="HTH luxR-type" evidence="4">
    <location>
        <begin position="153"/>
        <end position="218"/>
    </location>
</feature>
<evidence type="ECO:0000256" key="2">
    <source>
        <dbReference type="ARBA" id="ARBA00023125"/>
    </source>
</evidence>
<dbReference type="SUPFAM" id="SSF46894">
    <property type="entry name" value="C-terminal effector domain of the bipartite response regulators"/>
    <property type="match status" value="1"/>
</dbReference>
<comment type="caution">
    <text evidence="6">The sequence shown here is derived from an EMBL/GenBank/DDBJ whole genome shotgun (WGS) entry which is preliminary data.</text>
</comment>
<dbReference type="InterPro" id="IPR016032">
    <property type="entry name" value="Sig_transdc_resp-reg_C-effctor"/>
</dbReference>
<organism evidence="6 7">
    <name type="scientific">Rubritalea spongiae</name>
    <dbReference type="NCBI Taxonomy" id="430797"/>
    <lineage>
        <taxon>Bacteria</taxon>
        <taxon>Pseudomonadati</taxon>
        <taxon>Verrucomicrobiota</taxon>
        <taxon>Verrucomicrobiia</taxon>
        <taxon>Verrucomicrobiales</taxon>
        <taxon>Rubritaleaceae</taxon>
        <taxon>Rubritalea</taxon>
    </lineage>
</organism>
<dbReference type="CDD" id="cd06170">
    <property type="entry name" value="LuxR_C_like"/>
    <property type="match status" value="1"/>
</dbReference>
<evidence type="ECO:0000259" key="5">
    <source>
        <dbReference type="PROSITE" id="PS50110"/>
    </source>
</evidence>
<dbReference type="SMART" id="SM00448">
    <property type="entry name" value="REC"/>
    <property type="match status" value="1"/>
</dbReference>
<keyword evidence="1 3" id="KW-0597">Phosphoprotein</keyword>
<dbReference type="InterPro" id="IPR001789">
    <property type="entry name" value="Sig_transdc_resp-reg_receiver"/>
</dbReference>
<reference evidence="7" key="1">
    <citation type="journal article" date="2019" name="Int. J. Syst. Evol. Microbiol.">
        <title>The Global Catalogue of Microorganisms (GCM) 10K type strain sequencing project: providing services to taxonomists for standard genome sequencing and annotation.</title>
        <authorList>
            <consortium name="The Broad Institute Genomics Platform"/>
            <consortium name="The Broad Institute Genome Sequencing Center for Infectious Disease"/>
            <person name="Wu L."/>
            <person name="Ma J."/>
        </authorList>
    </citation>
    <scope>NUCLEOTIDE SEQUENCE [LARGE SCALE GENOMIC DNA]</scope>
    <source>
        <strain evidence="7">JCM 16545</strain>
    </source>
</reference>
<dbReference type="PROSITE" id="PS50043">
    <property type="entry name" value="HTH_LUXR_2"/>
    <property type="match status" value="1"/>
</dbReference>
<sequence length="223" mass="24349">MPKPIKIMLVEDNLEYRGVLEFALEMEEGMELCSSYGTAEIALRRLSQSAAIDQPDIVLLDLNLPGMSGLEALPQMLELAPGKQVLVLSNSDQEADVVAAISIGAAGYLLKSSTIDSILGGIRSIAAGGTLLDSAVAQYIVSQIKPKTSPSYENGTDEVLSDREIEVLRLLGDGMLKKEIGDRLQISYYTVDAHVRNIYRKMRVRNAAEAISKAYEIRLFSLE</sequence>
<dbReference type="PRINTS" id="PR00038">
    <property type="entry name" value="HTHLUXR"/>
</dbReference>
<evidence type="ECO:0000256" key="1">
    <source>
        <dbReference type="ARBA" id="ARBA00022553"/>
    </source>
</evidence>
<dbReference type="PROSITE" id="PS50110">
    <property type="entry name" value="RESPONSE_REGULATORY"/>
    <property type="match status" value="1"/>
</dbReference>
<dbReference type="InterPro" id="IPR000792">
    <property type="entry name" value="Tscrpt_reg_LuxR_C"/>
</dbReference>
<dbReference type="InterPro" id="IPR058245">
    <property type="entry name" value="NreC/VraR/RcsB-like_REC"/>
</dbReference>
<dbReference type="PANTHER" id="PTHR43214">
    <property type="entry name" value="TWO-COMPONENT RESPONSE REGULATOR"/>
    <property type="match status" value="1"/>
</dbReference>
<protein>
    <submittedName>
        <fullName evidence="6">Response regulator</fullName>
    </submittedName>
</protein>
<dbReference type="InterPro" id="IPR039420">
    <property type="entry name" value="WalR-like"/>
</dbReference>
<dbReference type="EMBL" id="JBHUJC010000012">
    <property type="protein sequence ID" value="MFD2275688.1"/>
    <property type="molecule type" value="Genomic_DNA"/>
</dbReference>
<name>A0ABW5E341_9BACT</name>
<dbReference type="SMART" id="SM00421">
    <property type="entry name" value="HTH_LUXR"/>
    <property type="match status" value="1"/>
</dbReference>
<keyword evidence="7" id="KW-1185">Reference proteome</keyword>
<accession>A0ABW5E341</accession>
<dbReference type="PANTHER" id="PTHR43214:SF43">
    <property type="entry name" value="TWO-COMPONENT RESPONSE REGULATOR"/>
    <property type="match status" value="1"/>
</dbReference>
<dbReference type="CDD" id="cd17535">
    <property type="entry name" value="REC_NarL-like"/>
    <property type="match status" value="1"/>
</dbReference>
<evidence type="ECO:0000259" key="4">
    <source>
        <dbReference type="PROSITE" id="PS50043"/>
    </source>
</evidence>
<dbReference type="InterPro" id="IPR011006">
    <property type="entry name" value="CheY-like_superfamily"/>
</dbReference>
<evidence type="ECO:0000256" key="3">
    <source>
        <dbReference type="PROSITE-ProRule" id="PRU00169"/>
    </source>
</evidence>
<keyword evidence="2" id="KW-0238">DNA-binding</keyword>
<dbReference type="Pfam" id="PF00072">
    <property type="entry name" value="Response_reg"/>
    <property type="match status" value="1"/>
</dbReference>
<feature type="domain" description="Response regulatory" evidence="5">
    <location>
        <begin position="6"/>
        <end position="126"/>
    </location>
</feature>